<organism evidence="2 3">
    <name type="scientific">Sphingosinicella soli</name>
    <dbReference type="NCBI Taxonomy" id="333708"/>
    <lineage>
        <taxon>Bacteria</taxon>
        <taxon>Pseudomonadati</taxon>
        <taxon>Pseudomonadota</taxon>
        <taxon>Alphaproteobacteria</taxon>
        <taxon>Sphingomonadales</taxon>
        <taxon>Sphingosinicellaceae</taxon>
        <taxon>Sphingosinicella</taxon>
    </lineage>
</organism>
<evidence type="ECO:0000313" key="3">
    <source>
        <dbReference type="Proteomes" id="UP000566324"/>
    </source>
</evidence>
<dbReference type="AlphaFoldDB" id="A0A7W7B5B5"/>
<keyword evidence="2" id="KW-0378">Hydrolase</keyword>
<gene>
    <name evidence="2" type="ORF">GGQ98_003028</name>
</gene>
<evidence type="ECO:0000259" key="1">
    <source>
        <dbReference type="Pfam" id="PF01738"/>
    </source>
</evidence>
<dbReference type="Proteomes" id="UP000566324">
    <property type="component" value="Unassembled WGS sequence"/>
</dbReference>
<feature type="domain" description="Dienelactone hydrolase" evidence="1">
    <location>
        <begin position="20"/>
        <end position="232"/>
    </location>
</feature>
<dbReference type="InterPro" id="IPR051049">
    <property type="entry name" value="Dienelactone_hydrolase-like"/>
</dbReference>
<sequence length="233" mass="24554">MITIDRASRITVDVEDGSFEAHVSWPTDDGGSAPAVIVLQEIFGVNAFVRGACDWLAANGFIAAAPDLFWRQSPGVELTEADRDQAVGLMQGLDQDRAVTDCAALIERLRAFPKCSGKVGALGYCLGGKIAYLMAARTSIDAAIAYYGVGIQSALGEADAVRAPLLLHIASQDTLCPPAAQEKIVRALAGNATARTETHRAGHAFARTGSAAYVETSADRANQHSLAFLAEHL</sequence>
<name>A0A7W7B5B5_9SPHN</name>
<dbReference type="EMBL" id="JACHNZ010000042">
    <property type="protein sequence ID" value="MBB4633390.1"/>
    <property type="molecule type" value="Genomic_DNA"/>
</dbReference>
<keyword evidence="3" id="KW-1185">Reference proteome</keyword>
<reference evidence="2 3" key="1">
    <citation type="submission" date="2020-08" db="EMBL/GenBank/DDBJ databases">
        <title>Genomic Encyclopedia of Type Strains, Phase IV (KMG-IV): sequencing the most valuable type-strain genomes for metagenomic binning, comparative biology and taxonomic classification.</title>
        <authorList>
            <person name="Goeker M."/>
        </authorList>
    </citation>
    <scope>NUCLEOTIDE SEQUENCE [LARGE SCALE GENOMIC DNA]</scope>
    <source>
        <strain evidence="2 3">DSM 17328</strain>
    </source>
</reference>
<dbReference type="RefSeq" id="WP_184070960.1">
    <property type="nucleotide sequence ID" value="NZ_JACHNZ010000042.1"/>
</dbReference>
<dbReference type="Pfam" id="PF01738">
    <property type="entry name" value="DLH"/>
    <property type="match status" value="1"/>
</dbReference>
<dbReference type="SUPFAM" id="SSF53474">
    <property type="entry name" value="alpha/beta-Hydrolases"/>
    <property type="match status" value="1"/>
</dbReference>
<dbReference type="InterPro" id="IPR029058">
    <property type="entry name" value="AB_hydrolase_fold"/>
</dbReference>
<evidence type="ECO:0000313" key="2">
    <source>
        <dbReference type="EMBL" id="MBB4633390.1"/>
    </source>
</evidence>
<dbReference type="EC" id="3.1.1.45" evidence="2"/>
<dbReference type="Gene3D" id="3.40.50.1820">
    <property type="entry name" value="alpha/beta hydrolase"/>
    <property type="match status" value="1"/>
</dbReference>
<protein>
    <submittedName>
        <fullName evidence="2">Carboxymethylenebutenolidase</fullName>
        <ecNumber evidence="2">3.1.1.45</ecNumber>
    </submittedName>
</protein>
<dbReference type="InterPro" id="IPR002925">
    <property type="entry name" value="Dienelactn_hydro"/>
</dbReference>
<dbReference type="PANTHER" id="PTHR46623">
    <property type="entry name" value="CARBOXYMETHYLENEBUTENOLIDASE-RELATED"/>
    <property type="match status" value="1"/>
</dbReference>
<accession>A0A7W7B5B5</accession>
<comment type="caution">
    <text evidence="2">The sequence shown here is derived from an EMBL/GenBank/DDBJ whole genome shotgun (WGS) entry which is preliminary data.</text>
</comment>
<proteinExistence type="predicted"/>
<dbReference type="PANTHER" id="PTHR46623:SF6">
    <property type="entry name" value="ALPHA_BETA-HYDROLASES SUPERFAMILY PROTEIN"/>
    <property type="match status" value="1"/>
</dbReference>
<dbReference type="GO" id="GO:0008806">
    <property type="term" value="F:carboxymethylenebutenolidase activity"/>
    <property type="evidence" value="ECO:0007669"/>
    <property type="project" value="UniProtKB-EC"/>
</dbReference>